<dbReference type="UniPathway" id="UPA00262">
    <property type="reaction ID" value="UER00222"/>
</dbReference>
<keyword evidence="5" id="KW-0627">Porphyrin biosynthesis</keyword>
<dbReference type="Proteomes" id="UP000186019">
    <property type="component" value="Unassembled WGS sequence"/>
</dbReference>
<dbReference type="STRING" id="573024.SAMN05216208_0118"/>
<dbReference type="EC" id="1.3.1.76" evidence="2"/>
<keyword evidence="3" id="KW-0560">Oxidoreductase</keyword>
<organism evidence="8 9">
    <name type="scientific">Roseovarius nanhaiticus</name>
    <dbReference type="NCBI Taxonomy" id="573024"/>
    <lineage>
        <taxon>Bacteria</taxon>
        <taxon>Pseudomonadati</taxon>
        <taxon>Pseudomonadota</taxon>
        <taxon>Alphaproteobacteria</taxon>
        <taxon>Rhodobacterales</taxon>
        <taxon>Roseobacteraceae</taxon>
        <taxon>Roseovarius</taxon>
    </lineage>
</organism>
<dbReference type="OrthoDB" id="9815856at2"/>
<dbReference type="PANTHER" id="PTHR35330">
    <property type="entry name" value="SIROHEME BIOSYNTHESIS PROTEIN MET8"/>
    <property type="match status" value="1"/>
</dbReference>
<keyword evidence="4" id="KW-0520">NAD</keyword>
<evidence type="ECO:0000256" key="5">
    <source>
        <dbReference type="ARBA" id="ARBA00023244"/>
    </source>
</evidence>
<proteinExistence type="predicted"/>
<evidence type="ECO:0000256" key="2">
    <source>
        <dbReference type="ARBA" id="ARBA00012400"/>
    </source>
</evidence>
<dbReference type="Pfam" id="PF10414">
    <property type="entry name" value="CysG_dimeriser"/>
    <property type="match status" value="1"/>
</dbReference>
<comment type="pathway">
    <text evidence="1">Porphyrin-containing compound metabolism; siroheme biosynthesis; sirohydrochlorin from precorrin-2: step 1/1.</text>
</comment>
<evidence type="ECO:0000256" key="3">
    <source>
        <dbReference type="ARBA" id="ARBA00023002"/>
    </source>
</evidence>
<evidence type="ECO:0000256" key="4">
    <source>
        <dbReference type="ARBA" id="ARBA00023027"/>
    </source>
</evidence>
<dbReference type="NCBIfam" id="TIGR01470">
    <property type="entry name" value="cysG_Nterm"/>
    <property type="match status" value="1"/>
</dbReference>
<feature type="domain" description="Sirohaem synthase dimerisation" evidence="7">
    <location>
        <begin position="150"/>
        <end position="195"/>
    </location>
</feature>
<evidence type="ECO:0000313" key="8">
    <source>
        <dbReference type="EMBL" id="SIS11317.1"/>
    </source>
</evidence>
<dbReference type="RefSeq" id="WP_076533087.1">
    <property type="nucleotide sequence ID" value="NZ_FOAC01000001.1"/>
</dbReference>
<comment type="catalytic activity">
    <reaction evidence="6">
        <text>precorrin-2 + NAD(+) = sirohydrochlorin + NADH + 2 H(+)</text>
        <dbReference type="Rhea" id="RHEA:15613"/>
        <dbReference type="ChEBI" id="CHEBI:15378"/>
        <dbReference type="ChEBI" id="CHEBI:57540"/>
        <dbReference type="ChEBI" id="CHEBI:57945"/>
        <dbReference type="ChEBI" id="CHEBI:58351"/>
        <dbReference type="ChEBI" id="CHEBI:58827"/>
        <dbReference type="EC" id="1.3.1.76"/>
    </reaction>
</comment>
<accession>A0A1N7GFD1</accession>
<evidence type="ECO:0000256" key="1">
    <source>
        <dbReference type="ARBA" id="ARBA00005010"/>
    </source>
</evidence>
<dbReference type="InterPro" id="IPR035996">
    <property type="entry name" value="4pyrrol_Methylase_sf"/>
</dbReference>
<dbReference type="GO" id="GO:0019354">
    <property type="term" value="P:siroheme biosynthetic process"/>
    <property type="evidence" value="ECO:0007669"/>
    <property type="project" value="UniProtKB-UniPathway"/>
</dbReference>
<dbReference type="EMBL" id="FTNV01000001">
    <property type="protein sequence ID" value="SIS11317.1"/>
    <property type="molecule type" value="Genomic_DNA"/>
</dbReference>
<keyword evidence="9" id="KW-1185">Reference proteome</keyword>
<dbReference type="GO" id="GO:0004325">
    <property type="term" value="F:ferrochelatase activity"/>
    <property type="evidence" value="ECO:0007669"/>
    <property type="project" value="InterPro"/>
</dbReference>
<name>A0A1N7GFD1_9RHOB</name>
<protein>
    <recommendedName>
        <fullName evidence="2">precorrin-2 dehydrogenase</fullName>
        <ecNumber evidence="2">1.3.1.76</ecNumber>
    </recommendedName>
</protein>
<dbReference type="InterPro" id="IPR019478">
    <property type="entry name" value="Sirohaem_synthase_dimer_dom"/>
</dbReference>
<dbReference type="Gene3D" id="3.30.160.110">
    <property type="entry name" value="Siroheme synthase, domain 2"/>
    <property type="match status" value="1"/>
</dbReference>
<evidence type="ECO:0000313" key="9">
    <source>
        <dbReference type="Proteomes" id="UP000186019"/>
    </source>
</evidence>
<dbReference type="SUPFAM" id="SSF75615">
    <property type="entry name" value="Siroheme synthase middle domains-like"/>
    <property type="match status" value="1"/>
</dbReference>
<dbReference type="GO" id="GO:0008168">
    <property type="term" value="F:methyltransferase activity"/>
    <property type="evidence" value="ECO:0007669"/>
    <property type="project" value="UniProtKB-KW"/>
</dbReference>
<evidence type="ECO:0000256" key="6">
    <source>
        <dbReference type="ARBA" id="ARBA00047561"/>
    </source>
</evidence>
<dbReference type="Gene3D" id="3.40.50.720">
    <property type="entry name" value="NAD(P)-binding Rossmann-like Domain"/>
    <property type="match status" value="1"/>
</dbReference>
<dbReference type="SUPFAM" id="SSF53790">
    <property type="entry name" value="Tetrapyrrole methylase"/>
    <property type="match status" value="1"/>
</dbReference>
<dbReference type="PANTHER" id="PTHR35330:SF1">
    <property type="entry name" value="SIROHEME BIOSYNTHESIS PROTEIN MET8"/>
    <property type="match status" value="1"/>
</dbReference>
<dbReference type="GO" id="GO:0043115">
    <property type="term" value="F:precorrin-2 dehydrogenase activity"/>
    <property type="evidence" value="ECO:0007669"/>
    <property type="project" value="UniProtKB-EC"/>
</dbReference>
<dbReference type="Pfam" id="PF13241">
    <property type="entry name" value="NAD_binding_7"/>
    <property type="match status" value="1"/>
</dbReference>
<evidence type="ECO:0000259" key="7">
    <source>
        <dbReference type="Pfam" id="PF10414"/>
    </source>
</evidence>
<keyword evidence="8" id="KW-0489">Methyltransferase</keyword>
<dbReference type="InterPro" id="IPR028161">
    <property type="entry name" value="Met8-like"/>
</dbReference>
<gene>
    <name evidence="8" type="ORF">SAMN05421666_2017</name>
</gene>
<dbReference type="InterPro" id="IPR036291">
    <property type="entry name" value="NAD(P)-bd_dom_sf"/>
</dbReference>
<dbReference type="GO" id="GO:0032259">
    <property type="term" value="P:methylation"/>
    <property type="evidence" value="ECO:0007669"/>
    <property type="project" value="UniProtKB-KW"/>
</dbReference>
<sequence>MRHFPIFIALEGRRVVLSGGGDAALAKLRLLMKTEARLTVFSEAPAPEIESWAGAGRLSLVRRRMDPGDALCAALFYAADEDAAEDARTVALARADGALTNIVDNLSGSQFITPAIVDRDPVTIAIGTEGTAPVLARAIKADIEAMLPARLGPLARAARAFRGIAEALPMGRARRAFWSAFFFRSGPEALERGEDLQTVLDAQLAQHLGKGTEPGRITFAIVASGDPELLPHKTRRILHEADLVLHGDTMSPGVLELARREAVFGPLPDHAAPLIKAAVAGEHVLCLMPSAPDTRIVAACHGAGLTPHIIPGIVPVPNLVPLEETA</sequence>
<keyword evidence="8" id="KW-0808">Transferase</keyword>
<dbReference type="InterPro" id="IPR014777">
    <property type="entry name" value="4pyrrole_Mease_sub1"/>
</dbReference>
<reference evidence="8 9" key="1">
    <citation type="submission" date="2017-01" db="EMBL/GenBank/DDBJ databases">
        <authorList>
            <person name="Mah S.A."/>
            <person name="Swanson W.J."/>
            <person name="Moy G.W."/>
            <person name="Vacquier V.D."/>
        </authorList>
    </citation>
    <scope>NUCLEOTIDE SEQUENCE [LARGE SCALE GENOMIC DNA]</scope>
    <source>
        <strain evidence="8 9">DSM 29590</strain>
    </source>
</reference>
<dbReference type="SUPFAM" id="SSF51735">
    <property type="entry name" value="NAD(P)-binding Rossmann-fold domains"/>
    <property type="match status" value="1"/>
</dbReference>
<dbReference type="InterPro" id="IPR006367">
    <property type="entry name" value="Sirohaem_synthase_N"/>
</dbReference>
<dbReference type="AlphaFoldDB" id="A0A1N7GFD1"/>
<dbReference type="Gene3D" id="3.40.1010.10">
    <property type="entry name" value="Cobalt-precorrin-4 Transmethylase, Domain 1"/>
    <property type="match status" value="1"/>
</dbReference>